<dbReference type="Proteomes" id="UP000680279">
    <property type="component" value="Unassembled WGS sequence"/>
</dbReference>
<organism evidence="2 3">
    <name type="scientific">Siminovitchia fordii</name>
    <dbReference type="NCBI Taxonomy" id="254759"/>
    <lineage>
        <taxon>Bacteria</taxon>
        <taxon>Bacillati</taxon>
        <taxon>Bacillota</taxon>
        <taxon>Bacilli</taxon>
        <taxon>Bacillales</taxon>
        <taxon>Bacillaceae</taxon>
        <taxon>Siminovitchia</taxon>
    </lineage>
</organism>
<evidence type="ECO:0000259" key="1">
    <source>
        <dbReference type="Pfam" id="PF12102"/>
    </source>
</evidence>
<evidence type="ECO:0000313" key="3">
    <source>
        <dbReference type="Proteomes" id="UP000680279"/>
    </source>
</evidence>
<protein>
    <recommendedName>
        <fullName evidence="1">Type IV methyl-directed restriction enzyme EcoKMcrB subunit DNA-binding domain-containing protein</fullName>
    </recommendedName>
</protein>
<reference evidence="2 3" key="1">
    <citation type="submission" date="2021-03" db="EMBL/GenBank/DDBJ databases">
        <title>Antimicrobial resistance genes in bacteria isolated from Japanese honey, and their potential for conferring macrolide and lincosamide resistance in the American foulbrood pathogen Paenibacillus larvae.</title>
        <authorList>
            <person name="Okamoto M."/>
            <person name="Kumagai M."/>
            <person name="Kanamori H."/>
            <person name="Takamatsu D."/>
        </authorList>
    </citation>
    <scope>NUCLEOTIDE SEQUENCE [LARGE SCALE GENOMIC DNA]</scope>
    <source>
        <strain evidence="2 3">J1TS3</strain>
    </source>
</reference>
<dbReference type="EMBL" id="BOQT01000002">
    <property type="protein sequence ID" value="GIN19411.1"/>
    <property type="molecule type" value="Genomic_DNA"/>
</dbReference>
<dbReference type="Gene3D" id="3.30.920.90">
    <property type="match status" value="1"/>
</dbReference>
<dbReference type="PANTHER" id="PTHR37291">
    <property type="entry name" value="5-METHYLCYTOSINE-SPECIFIC RESTRICTION ENZYME B"/>
    <property type="match status" value="1"/>
</dbReference>
<proteinExistence type="predicted"/>
<dbReference type="Pfam" id="PF12102">
    <property type="entry name" value="MrcB_N"/>
    <property type="match status" value="1"/>
</dbReference>
<name>A0ABQ4K0X6_9BACI</name>
<dbReference type="InterPro" id="IPR021961">
    <property type="entry name" value="McrB_DNA-bd"/>
</dbReference>
<comment type="caution">
    <text evidence="2">The sequence shown here is derived from an EMBL/GenBank/DDBJ whole genome shotgun (WGS) entry which is preliminary data.</text>
</comment>
<accession>A0ABQ4K0X6</accession>
<dbReference type="InterPro" id="IPR052934">
    <property type="entry name" value="Methyl-DNA_Rec/Restrict_Enz"/>
</dbReference>
<dbReference type="InterPro" id="IPR027417">
    <property type="entry name" value="P-loop_NTPase"/>
</dbReference>
<dbReference type="PANTHER" id="PTHR37291:SF1">
    <property type="entry name" value="TYPE IV METHYL-DIRECTED RESTRICTION ENZYME ECOKMCRB SUBUNIT"/>
    <property type="match status" value="1"/>
</dbReference>
<dbReference type="RefSeq" id="WP_212962055.1">
    <property type="nucleotide sequence ID" value="NZ_BOQT01000002.1"/>
</dbReference>
<evidence type="ECO:0000313" key="2">
    <source>
        <dbReference type="EMBL" id="GIN19411.1"/>
    </source>
</evidence>
<sequence length="563" mass="64684">MSQNIKSSFLDIMNTYVNARHQAFKGHSLGNILRNELPAALKQTISSREQYEIKGSIGQGNWAVIPWLAIMNPRVTSSTQRGFYIVYLFSEDMQHLYLTFAQGVTETSKEEMERRNEDIRSRVNMEDQFRKDNDFSLGSSSKARDYVQSVAAYVPYSKDDFPTEEQLLGDLNKMINYYEEYIHLIGLDTVDGQSEIELTEVNNDFDIVSHIHSYITNKGFYFTEENIKNLYLSLKTKPFVILSGISGTGKTKIVQLFAESVGAMEENGQFKLIPVRPDWSDGADLIGFEDIKGEFKPSPLTDVLVEANKPENRDKPYFILLDEMNLARVEYYFSDFLSVMESREKVDGEYVSVPVVDRPEVGRLMLRNNVFIIGTVNMDETTHPFSPKVLDRANTIEYNDVQLANFSIFDQMEEPQAAVVSNEQLAGEYITLKDAFAEHEKLIREVTEWLVDVNQILEQVKLHFGYRVRDEVCFYMIYNEQGHLMDKEQAFDLQLQQKVLPRVSGNDADIVKVLKELYTFCTGHAWDADIDVERESRFPQSAAKLASMIKKAEHEGFTSFWMG</sequence>
<gene>
    <name evidence="2" type="ORF">J1TS3_05450</name>
</gene>
<dbReference type="Gene3D" id="3.40.50.300">
    <property type="entry name" value="P-loop containing nucleotide triphosphate hydrolases"/>
    <property type="match status" value="1"/>
</dbReference>
<dbReference type="SUPFAM" id="SSF52540">
    <property type="entry name" value="P-loop containing nucleoside triphosphate hydrolases"/>
    <property type="match status" value="1"/>
</dbReference>
<feature type="domain" description="Type IV methyl-directed restriction enzyme EcoKMcrB subunit DNA-binding" evidence="1">
    <location>
        <begin position="12"/>
        <end position="182"/>
    </location>
</feature>
<keyword evidence="3" id="KW-1185">Reference proteome</keyword>